<protein>
    <submittedName>
        <fullName evidence="1">C_GCAxxG_C_C family protein</fullName>
    </submittedName>
</protein>
<organism evidence="1 2">
    <name type="scientific">Thermophilibacter immobilis</name>
    <dbReference type="NCBI Taxonomy" id="2779519"/>
    <lineage>
        <taxon>Bacteria</taxon>
        <taxon>Bacillati</taxon>
        <taxon>Actinomycetota</taxon>
        <taxon>Coriobacteriia</taxon>
        <taxon>Coriobacteriales</taxon>
        <taxon>Atopobiaceae</taxon>
        <taxon>Thermophilibacter</taxon>
    </lineage>
</organism>
<dbReference type="KEGG" id="tio:INP52_08575"/>
<dbReference type="Pfam" id="PF09719">
    <property type="entry name" value="C_GCAxxG_C_C"/>
    <property type="match status" value="1"/>
</dbReference>
<dbReference type="InterPro" id="IPR010181">
    <property type="entry name" value="CGCAxxGCC_motif"/>
</dbReference>
<dbReference type="NCBIfam" id="TIGR01909">
    <property type="entry name" value="C_GCAxxG_C_C"/>
    <property type="match status" value="1"/>
</dbReference>
<sequence>MFVGKALQTYQKTNNYSCSEALIHAANDYYDLGLDEKSFKMMSAFSGGMYSDQTCGALVGASAVLGVLYSTGRAHDSELMRRLVKELVSRFDHDLGAMRCEELKSRHKTDELRCECMVKTAAAILEDLIARHPVE</sequence>
<accession>A0A7S7M7Z5</accession>
<proteinExistence type="predicted"/>
<evidence type="ECO:0000313" key="2">
    <source>
        <dbReference type="Proteomes" id="UP000593735"/>
    </source>
</evidence>
<evidence type="ECO:0000313" key="1">
    <source>
        <dbReference type="EMBL" id="QOY60445.1"/>
    </source>
</evidence>
<dbReference type="RefSeq" id="WP_194370898.1">
    <property type="nucleotide sequence ID" value="NZ_CP063767.1"/>
</dbReference>
<dbReference type="Proteomes" id="UP000593735">
    <property type="component" value="Chromosome"/>
</dbReference>
<dbReference type="AlphaFoldDB" id="A0A7S7M7Z5"/>
<gene>
    <name evidence="1" type="ORF">INP52_08575</name>
</gene>
<name>A0A7S7M7Z5_9ACTN</name>
<dbReference type="EMBL" id="CP063767">
    <property type="protein sequence ID" value="QOY60445.1"/>
    <property type="molecule type" value="Genomic_DNA"/>
</dbReference>
<keyword evidence="2" id="KW-1185">Reference proteome</keyword>
<reference evidence="1 2" key="1">
    <citation type="submission" date="2020-10" db="EMBL/GenBank/DDBJ databases">
        <title>Olsenella immobilis sp.nov., isolated from the mud in a fermentation cellar used for the production of Chinese strong-flavoured liquor.</title>
        <authorList>
            <person name="Lu L."/>
        </authorList>
    </citation>
    <scope>NUCLEOTIDE SEQUENCE [LARGE SCALE GENOMIC DNA]</scope>
    <source>
        <strain evidence="1 2">LZLJ-2</strain>
    </source>
</reference>